<evidence type="ECO:0000256" key="8">
    <source>
        <dbReference type="ARBA" id="ARBA00022946"/>
    </source>
</evidence>
<feature type="transmembrane region" description="Helical" evidence="12">
    <location>
        <begin position="313"/>
        <end position="333"/>
    </location>
</feature>
<organism evidence="13 14">
    <name type="scientific">Chlorella sorokiniana</name>
    <name type="common">Freshwater green alga</name>
    <dbReference type="NCBI Taxonomy" id="3076"/>
    <lineage>
        <taxon>Eukaryota</taxon>
        <taxon>Viridiplantae</taxon>
        <taxon>Chlorophyta</taxon>
        <taxon>core chlorophytes</taxon>
        <taxon>Trebouxiophyceae</taxon>
        <taxon>Chlorellales</taxon>
        <taxon>Chlorellaceae</taxon>
        <taxon>Chlorella clade</taxon>
        <taxon>Chlorella</taxon>
    </lineage>
</organism>
<gene>
    <name evidence="13" type="ORF">C2E21_4366</name>
</gene>
<feature type="transmembrane region" description="Helical" evidence="12">
    <location>
        <begin position="339"/>
        <end position="357"/>
    </location>
</feature>
<feature type="transmembrane region" description="Helical" evidence="12">
    <location>
        <begin position="232"/>
        <end position="253"/>
    </location>
</feature>
<dbReference type="InterPro" id="IPR000537">
    <property type="entry name" value="UbiA_prenyltransferase"/>
</dbReference>
<feature type="compositionally biased region" description="Low complexity" evidence="11">
    <location>
        <begin position="8"/>
        <end position="22"/>
    </location>
</feature>
<evidence type="ECO:0000256" key="4">
    <source>
        <dbReference type="ARBA" id="ARBA00022528"/>
    </source>
</evidence>
<name>A0A2P6TTY1_CHLSO</name>
<keyword evidence="5" id="KW-0934">Plastid</keyword>
<keyword evidence="7 12" id="KW-0812">Transmembrane</keyword>
<comment type="caution">
    <text evidence="13">The sequence shown here is derived from an EMBL/GenBank/DDBJ whole genome shotgun (WGS) entry which is preliminary data.</text>
</comment>
<keyword evidence="10 12" id="KW-0472">Membrane</keyword>
<dbReference type="InterPro" id="IPR044502">
    <property type="entry name" value="AtHST-like"/>
</dbReference>
<proteinExistence type="inferred from homology"/>
<feature type="transmembrane region" description="Helical" evidence="12">
    <location>
        <begin position="183"/>
        <end position="201"/>
    </location>
</feature>
<dbReference type="Pfam" id="PF01040">
    <property type="entry name" value="UbiA"/>
    <property type="match status" value="1"/>
</dbReference>
<evidence type="ECO:0000256" key="6">
    <source>
        <dbReference type="ARBA" id="ARBA00022679"/>
    </source>
</evidence>
<dbReference type="OrthoDB" id="1502398at2759"/>
<evidence type="ECO:0000256" key="9">
    <source>
        <dbReference type="ARBA" id="ARBA00022989"/>
    </source>
</evidence>
<evidence type="ECO:0000313" key="13">
    <source>
        <dbReference type="EMBL" id="PRW57528.1"/>
    </source>
</evidence>
<protein>
    <submittedName>
        <fullName evidence="13">Homogentisate chloroplastic</fullName>
    </submittedName>
</protein>
<keyword evidence="4" id="KW-0150">Chloroplast</keyword>
<evidence type="ECO:0000256" key="2">
    <source>
        <dbReference type="ARBA" id="ARBA00004229"/>
    </source>
</evidence>
<keyword evidence="8" id="KW-0809">Transit peptide</keyword>
<evidence type="ECO:0000256" key="3">
    <source>
        <dbReference type="ARBA" id="ARBA00005985"/>
    </source>
</evidence>
<evidence type="ECO:0000256" key="5">
    <source>
        <dbReference type="ARBA" id="ARBA00022640"/>
    </source>
</evidence>
<dbReference type="STRING" id="3076.A0A2P6TTY1"/>
<comment type="similarity">
    <text evidence="3">Belongs to the UbiA prenyltransferase family.</text>
</comment>
<comment type="subcellular location">
    <subcellularLocation>
        <location evidence="1">Membrane</location>
        <topology evidence="1">Multi-pass membrane protein</topology>
    </subcellularLocation>
    <subcellularLocation>
        <location evidence="2">Plastid</location>
        <location evidence="2">Chloroplast</location>
    </subcellularLocation>
</comment>
<dbReference type="AlphaFoldDB" id="A0A2P6TTY1"/>
<evidence type="ECO:0000256" key="10">
    <source>
        <dbReference type="ARBA" id="ARBA00023136"/>
    </source>
</evidence>
<feature type="transmembrane region" description="Helical" evidence="12">
    <location>
        <begin position="377"/>
        <end position="395"/>
    </location>
</feature>
<keyword evidence="6" id="KW-0808">Transferase</keyword>
<dbReference type="Gene3D" id="1.10.357.140">
    <property type="entry name" value="UbiA prenyltransferase"/>
    <property type="match status" value="1"/>
</dbReference>
<evidence type="ECO:0000313" key="14">
    <source>
        <dbReference type="Proteomes" id="UP000239899"/>
    </source>
</evidence>
<evidence type="ECO:0000256" key="7">
    <source>
        <dbReference type="ARBA" id="ARBA00022692"/>
    </source>
</evidence>
<sequence>MQRLQMQAMQQNRAAGPAAAQPAGLRQAPVAAVAAAAPRQRLAWRQRQQQQLVQQQPWQQRQPQRCRRSSLAVSASAARAGALNPEERTAAQKIVAFKEAFWKFLRPHTIRGTILGSSAVTAIALLENTGLIDWALLPRAALGVLALLCGNGYIVGINQIYDVEIDAVNKPFLPVAAGELSKGAAWALCLLLAAGGVAITALNFGSLITSLYCFGLFLGTIYSVPPLRLKRSAVAAFMIIATVRGFLLNFGVYHAARAALGLPFAWNPSITFITAFVTLFATVIAITKDLPDIEGDQQFGIETFATRMGVRNIAFLGSGLLVANYVGAIAAALRFPALFNIWTMGGGHALLALVLIYKTIKLDAARYSQQAIKDYYAAIWLNFYCEYLLLPFLAWGV</sequence>
<dbReference type="NCBIfam" id="NF009525">
    <property type="entry name" value="PRK12887.1"/>
    <property type="match status" value="1"/>
</dbReference>
<evidence type="ECO:0000256" key="11">
    <source>
        <dbReference type="SAM" id="MobiDB-lite"/>
    </source>
</evidence>
<evidence type="ECO:0000256" key="12">
    <source>
        <dbReference type="SAM" id="Phobius"/>
    </source>
</evidence>
<dbReference type="Proteomes" id="UP000239899">
    <property type="component" value="Unassembled WGS sequence"/>
</dbReference>
<reference evidence="13 14" key="1">
    <citation type="journal article" date="2018" name="Plant J.">
        <title>Genome sequences of Chlorella sorokiniana UTEX 1602 and Micractinium conductrix SAG 241.80: implications to maltose excretion by a green alga.</title>
        <authorList>
            <person name="Arriola M.B."/>
            <person name="Velmurugan N."/>
            <person name="Zhang Y."/>
            <person name="Plunkett M.H."/>
            <person name="Hondzo H."/>
            <person name="Barney B.M."/>
        </authorList>
    </citation>
    <scope>NUCLEOTIDE SEQUENCE [LARGE SCALE GENOMIC DNA]</scope>
    <source>
        <strain evidence="14">UTEX 1602</strain>
    </source>
</reference>
<keyword evidence="9 12" id="KW-1133">Transmembrane helix</keyword>
<keyword evidence="14" id="KW-1185">Reference proteome</keyword>
<feature type="transmembrane region" description="Helical" evidence="12">
    <location>
        <begin position="265"/>
        <end position="286"/>
    </location>
</feature>
<dbReference type="EMBL" id="LHPG02000007">
    <property type="protein sequence ID" value="PRW57528.1"/>
    <property type="molecule type" value="Genomic_DNA"/>
</dbReference>
<accession>A0A2P6TTY1</accession>
<dbReference type="GO" id="GO:0004659">
    <property type="term" value="F:prenyltransferase activity"/>
    <property type="evidence" value="ECO:0007669"/>
    <property type="project" value="InterPro"/>
</dbReference>
<dbReference type="GO" id="GO:0009507">
    <property type="term" value="C:chloroplast"/>
    <property type="evidence" value="ECO:0007669"/>
    <property type="project" value="UniProtKB-SubCell"/>
</dbReference>
<dbReference type="PANTHER" id="PTHR43009">
    <property type="entry name" value="HOMOGENTISATE SOLANESYLTRANSFERASE, CHLOROPLASTIC"/>
    <property type="match status" value="1"/>
</dbReference>
<feature type="transmembrane region" description="Helical" evidence="12">
    <location>
        <begin position="207"/>
        <end position="225"/>
    </location>
</feature>
<dbReference type="InterPro" id="IPR044878">
    <property type="entry name" value="UbiA_sf"/>
</dbReference>
<feature type="region of interest" description="Disordered" evidence="11">
    <location>
        <begin position="1"/>
        <end position="22"/>
    </location>
</feature>
<evidence type="ECO:0000256" key="1">
    <source>
        <dbReference type="ARBA" id="ARBA00004141"/>
    </source>
</evidence>
<dbReference type="PANTHER" id="PTHR43009:SF10">
    <property type="entry name" value="HOMOGENTISATE SOLANESYLTRANSFERASE, CHLOROPLASTIC"/>
    <property type="match status" value="1"/>
</dbReference>
<dbReference type="CDD" id="cd13960">
    <property type="entry name" value="PT_UbiA_HPT1"/>
    <property type="match status" value="1"/>
</dbReference>
<dbReference type="GO" id="GO:0016020">
    <property type="term" value="C:membrane"/>
    <property type="evidence" value="ECO:0007669"/>
    <property type="project" value="UniProtKB-SubCell"/>
</dbReference>